<evidence type="ECO:0000256" key="1">
    <source>
        <dbReference type="ARBA" id="ARBA00004141"/>
    </source>
</evidence>
<feature type="transmembrane region" description="Helical" evidence="12">
    <location>
        <begin position="91"/>
        <end position="110"/>
    </location>
</feature>
<feature type="transmembrane region" description="Helical" evidence="12">
    <location>
        <begin position="388"/>
        <end position="408"/>
    </location>
</feature>
<keyword evidence="16" id="KW-1185">Reference proteome</keyword>
<organism evidence="15 16">
    <name type="scientific">Microlunatus elymi</name>
    <dbReference type="NCBI Taxonomy" id="2596828"/>
    <lineage>
        <taxon>Bacteria</taxon>
        <taxon>Bacillati</taxon>
        <taxon>Actinomycetota</taxon>
        <taxon>Actinomycetes</taxon>
        <taxon>Propionibacteriales</taxon>
        <taxon>Propionibacteriaceae</taxon>
        <taxon>Microlunatus</taxon>
    </lineage>
</organism>
<keyword evidence="8 12" id="KW-0630">Potassium</keyword>
<keyword evidence="10 12" id="KW-0406">Ion transport</keyword>
<evidence type="ECO:0000256" key="10">
    <source>
        <dbReference type="ARBA" id="ARBA00023065"/>
    </source>
</evidence>
<keyword evidence="9 12" id="KW-1133">Transmembrane helix</keyword>
<feature type="domain" description="K+ potassium transporter C-terminal" evidence="14">
    <location>
        <begin position="465"/>
        <end position="620"/>
    </location>
</feature>
<dbReference type="Pfam" id="PF02705">
    <property type="entry name" value="K_trans"/>
    <property type="match status" value="1"/>
</dbReference>
<evidence type="ECO:0000256" key="5">
    <source>
        <dbReference type="ARBA" id="ARBA00022538"/>
    </source>
</evidence>
<feature type="transmembrane region" description="Helical" evidence="12">
    <location>
        <begin position="130"/>
        <end position="148"/>
    </location>
</feature>
<dbReference type="PANTHER" id="PTHR30540">
    <property type="entry name" value="OSMOTIC STRESS POTASSIUM TRANSPORTER"/>
    <property type="match status" value="1"/>
</dbReference>
<dbReference type="Pfam" id="PF22776">
    <property type="entry name" value="K_trans_C"/>
    <property type="match status" value="1"/>
</dbReference>
<reference evidence="15 16" key="1">
    <citation type="submission" date="2019-07" db="EMBL/GenBank/DDBJ databases">
        <title>Microlunatus dokdonensis sp. nov. isolated from the rhizospheric soil of the wild plant Elymus tsukushiensis.</title>
        <authorList>
            <person name="Ghim S.-Y."/>
            <person name="Hwang Y.-J."/>
            <person name="Son J.-S."/>
            <person name="Shin J.-H."/>
        </authorList>
    </citation>
    <scope>NUCLEOTIDE SEQUENCE [LARGE SCALE GENOMIC DNA]</scope>
    <source>
        <strain evidence="15 16">KUDC0627</strain>
    </source>
</reference>
<dbReference type="GO" id="GO:0005886">
    <property type="term" value="C:plasma membrane"/>
    <property type="evidence" value="ECO:0007669"/>
    <property type="project" value="UniProtKB-SubCell"/>
</dbReference>
<dbReference type="AlphaFoldDB" id="A0A516Q5E1"/>
<dbReference type="KEGG" id="mik:FOE78_05320"/>
<feature type="transmembrane region" description="Helical" evidence="12">
    <location>
        <begin position="193"/>
        <end position="216"/>
    </location>
</feature>
<protein>
    <recommendedName>
        <fullName evidence="12">Probable potassium transport system protein Kup</fullName>
    </recommendedName>
</protein>
<evidence type="ECO:0000256" key="8">
    <source>
        <dbReference type="ARBA" id="ARBA00022958"/>
    </source>
</evidence>
<evidence type="ECO:0000256" key="6">
    <source>
        <dbReference type="ARBA" id="ARBA00022692"/>
    </source>
</evidence>
<dbReference type="Proteomes" id="UP000319263">
    <property type="component" value="Chromosome"/>
</dbReference>
<comment type="catalytic activity">
    <reaction evidence="12">
        <text>K(+)(in) + H(+)(in) = K(+)(out) + H(+)(out)</text>
        <dbReference type="Rhea" id="RHEA:28490"/>
        <dbReference type="ChEBI" id="CHEBI:15378"/>
        <dbReference type="ChEBI" id="CHEBI:29103"/>
    </reaction>
</comment>
<dbReference type="InterPro" id="IPR053951">
    <property type="entry name" value="K_trans_N"/>
</dbReference>
<feature type="transmembrane region" description="Helical" evidence="12">
    <location>
        <begin position="38"/>
        <end position="58"/>
    </location>
</feature>
<gene>
    <name evidence="12" type="primary">kup</name>
    <name evidence="15" type="ORF">FOE78_05320</name>
</gene>
<dbReference type="InterPro" id="IPR003855">
    <property type="entry name" value="K+_transporter"/>
</dbReference>
<dbReference type="GO" id="GO:0015079">
    <property type="term" value="F:potassium ion transmembrane transporter activity"/>
    <property type="evidence" value="ECO:0007669"/>
    <property type="project" value="UniProtKB-UniRule"/>
</dbReference>
<evidence type="ECO:0000259" key="13">
    <source>
        <dbReference type="Pfam" id="PF02705"/>
    </source>
</evidence>
<dbReference type="PANTHER" id="PTHR30540:SF79">
    <property type="entry name" value="LOW AFFINITY POTASSIUM TRANSPORT SYSTEM PROTEIN KUP"/>
    <property type="match status" value="1"/>
</dbReference>
<name>A0A516Q5E1_9ACTN</name>
<dbReference type="InterPro" id="IPR053952">
    <property type="entry name" value="K_trans_C"/>
</dbReference>
<keyword evidence="5 12" id="KW-0633">Potassium transport</keyword>
<dbReference type="RefSeq" id="WP_143988570.1">
    <property type="nucleotide sequence ID" value="NZ_CP041692.1"/>
</dbReference>
<evidence type="ECO:0000256" key="3">
    <source>
        <dbReference type="ARBA" id="ARBA00022448"/>
    </source>
</evidence>
<keyword evidence="7 12" id="KW-0769">Symport</keyword>
<feature type="transmembrane region" description="Helical" evidence="12">
    <location>
        <begin position="354"/>
        <end position="376"/>
    </location>
</feature>
<dbReference type="GO" id="GO:0015293">
    <property type="term" value="F:symporter activity"/>
    <property type="evidence" value="ECO:0007669"/>
    <property type="project" value="UniProtKB-UniRule"/>
</dbReference>
<dbReference type="HAMAP" id="MF_01522">
    <property type="entry name" value="Kup"/>
    <property type="match status" value="1"/>
</dbReference>
<dbReference type="InterPro" id="IPR023051">
    <property type="entry name" value="Kup"/>
</dbReference>
<sequence length="620" mass="66274">MIAALGVVFGDIGTSPLYAMQTVFSIDHGAVRPTADDVYGVLSMMFWSATVVVSIKYVTVVMRASNDGEGGVMALAALAQRIYAHRGSRTAVLLLIGIVGVSLFYGDSVITPAISVLSAVEGLQVAAPSVSHLVVELAAVILALLFALQRFGTGRVGRLFGPIMLLWFAALAAAGLTEVVQHPGVLRGLSPTYAVSFVIAHPAISFIAMGAIVLVITGAEALYADMGHFGRPPIRRAWFAVVFPALYLNYLGQASLILHDPTAVANPFFLLVPDWARLPMVVLATAATVIASQAVISGAFSLSRQAMQLGLLPTLSVRHTSEHEGGQVYLPGINLLLFIGVLGVMLAFRSSQALATAYGVSVTGALLVDTILLLVVARILWHWRARQLVLAGLVFGGLEATFLAANLSKILSGGWVPLLIATSVLIVMSTWRKGRQLVLAKRRDTEGPLSDFVERVRTDQIPRVPGLAVFPHPTKDTTPLALRANVDHNHILHEHVLIVSVQTRKIPHVPLADAFSHDDLGYADDGIHHLTVRFGFADEPDIPRALEAACARKVLDPDLARIKPVSYFVSRGAITATHPGGLTGWRKQLFIALSHNAANPSARFGLPPQRTVTMGSDITI</sequence>
<feature type="domain" description="K+ potassium transporter integral membrane" evidence="13">
    <location>
        <begin position="2"/>
        <end position="454"/>
    </location>
</feature>
<feature type="transmembrane region" description="Helical" evidence="12">
    <location>
        <begin position="414"/>
        <end position="431"/>
    </location>
</feature>
<feature type="transmembrane region" description="Helical" evidence="12">
    <location>
        <begin position="278"/>
        <end position="302"/>
    </location>
</feature>
<evidence type="ECO:0000256" key="9">
    <source>
        <dbReference type="ARBA" id="ARBA00022989"/>
    </source>
</evidence>
<keyword evidence="6 12" id="KW-0812">Transmembrane</keyword>
<keyword evidence="3 12" id="KW-0813">Transport</keyword>
<evidence type="ECO:0000313" key="15">
    <source>
        <dbReference type="EMBL" id="QDP98595.1"/>
    </source>
</evidence>
<keyword evidence="4 12" id="KW-1003">Cell membrane</keyword>
<evidence type="ECO:0000256" key="12">
    <source>
        <dbReference type="HAMAP-Rule" id="MF_01522"/>
    </source>
</evidence>
<comment type="similarity">
    <text evidence="2 12">Belongs to the HAK/KUP transporter (TC 2.A.72) family.</text>
</comment>
<evidence type="ECO:0000256" key="2">
    <source>
        <dbReference type="ARBA" id="ARBA00007019"/>
    </source>
</evidence>
<comment type="subcellular location">
    <subcellularLocation>
        <location evidence="12">Cell membrane</location>
        <topology evidence="12">Multi-pass membrane protein</topology>
    </subcellularLocation>
    <subcellularLocation>
        <location evidence="1">Membrane</location>
        <topology evidence="1">Multi-pass membrane protein</topology>
    </subcellularLocation>
</comment>
<feature type="transmembrane region" description="Helical" evidence="12">
    <location>
        <begin position="328"/>
        <end position="348"/>
    </location>
</feature>
<feature type="transmembrane region" description="Helical" evidence="12">
    <location>
        <begin position="160"/>
        <end position="181"/>
    </location>
</feature>
<comment type="function">
    <text evidence="12">Transport of potassium into the cell. Likely operates as a K(+):H(+) symporter.</text>
</comment>
<evidence type="ECO:0000259" key="14">
    <source>
        <dbReference type="Pfam" id="PF22776"/>
    </source>
</evidence>
<feature type="transmembrane region" description="Helical" evidence="12">
    <location>
        <begin position="237"/>
        <end position="258"/>
    </location>
</feature>
<dbReference type="EMBL" id="CP041692">
    <property type="protein sequence ID" value="QDP98595.1"/>
    <property type="molecule type" value="Genomic_DNA"/>
</dbReference>
<accession>A0A516Q5E1</accession>
<proteinExistence type="inferred from homology"/>
<dbReference type="OrthoDB" id="9805577at2"/>
<evidence type="ECO:0000256" key="4">
    <source>
        <dbReference type="ARBA" id="ARBA00022475"/>
    </source>
</evidence>
<evidence type="ECO:0000256" key="7">
    <source>
        <dbReference type="ARBA" id="ARBA00022847"/>
    </source>
</evidence>
<keyword evidence="11 12" id="KW-0472">Membrane</keyword>
<evidence type="ECO:0000256" key="11">
    <source>
        <dbReference type="ARBA" id="ARBA00023136"/>
    </source>
</evidence>
<evidence type="ECO:0000313" key="16">
    <source>
        <dbReference type="Proteomes" id="UP000319263"/>
    </source>
</evidence>